<dbReference type="EMBL" id="HBEQ01006756">
    <property type="protein sequence ID" value="CAD8517924.1"/>
    <property type="molecule type" value="Transcribed_RNA"/>
</dbReference>
<organism evidence="4">
    <name type="scientific">Micromonas pusilla</name>
    <name type="common">Picoplanktonic green alga</name>
    <name type="synonym">Chromulina pusilla</name>
    <dbReference type="NCBI Taxonomy" id="38833"/>
    <lineage>
        <taxon>Eukaryota</taxon>
        <taxon>Viridiplantae</taxon>
        <taxon>Chlorophyta</taxon>
        <taxon>Mamiellophyceae</taxon>
        <taxon>Mamiellales</taxon>
        <taxon>Mamiellaceae</taxon>
        <taxon>Micromonas</taxon>
    </lineage>
</organism>
<sequence length="388" mass="42858">MPPKKKRGLPPGALHHVERKHFKVLFCGEEFPAGAEETRKALEKHDAVGNCEFRFVACAREQVATEIVDADVAVPLMTKIDETLLAKAPILKLVLQFGVGLEGVDEEACTKRGILLARIPSEKTGNADSTAEMAVFLLLAGLRRVNQLAKSLTDRRLGEPITVQLKGKTVTIVGWGHIGKEVARRLRAFGCKLQAVRKSEWPKEEWDFLLYDEGVRPLDELKWIKNSDAVVLCCNQTKENMGMINDDFIGHMKPGAVLVNIARGGLFNREHVLRALDDGRLGYLASDVAWQEPVDPTDPLVAHERAYFTPHVGGVTDMSYQTMGAIVAKACASLQADPWMGETCVVGISPELRYMVNEIMIVNANLPAFPGVTGPCVDFEQCRKRCRC</sequence>
<dbReference type="InterPro" id="IPR036291">
    <property type="entry name" value="NAD(P)-bd_dom_sf"/>
</dbReference>
<dbReference type="SUPFAM" id="SSF51735">
    <property type="entry name" value="NAD(P)-binding Rossmann-fold domains"/>
    <property type="match status" value="1"/>
</dbReference>
<dbReference type="PANTHER" id="PTHR42938:SF25">
    <property type="entry name" value="D-ISOMER SPECIFIC 2-HYDROXYACID DEHYDROGENASE FAMILY PROTEIN"/>
    <property type="match status" value="1"/>
</dbReference>
<protein>
    <submittedName>
        <fullName evidence="4">Uncharacterized protein</fullName>
    </submittedName>
</protein>
<name>A0A7S0ID21_MICPS</name>
<evidence type="ECO:0000313" key="4">
    <source>
        <dbReference type="EMBL" id="CAD8517924.1"/>
    </source>
</evidence>
<feature type="domain" description="D-isomer specific 2-hydroxyacid dehydrogenase catalytic" evidence="2">
    <location>
        <begin position="36"/>
        <end position="332"/>
    </location>
</feature>
<reference evidence="4" key="1">
    <citation type="submission" date="2021-01" db="EMBL/GenBank/DDBJ databases">
        <authorList>
            <person name="Corre E."/>
            <person name="Pelletier E."/>
            <person name="Niang G."/>
            <person name="Scheremetjew M."/>
            <person name="Finn R."/>
            <person name="Kale V."/>
            <person name="Holt S."/>
            <person name="Cochrane G."/>
            <person name="Meng A."/>
            <person name="Brown T."/>
            <person name="Cohen L."/>
        </authorList>
    </citation>
    <scope>NUCLEOTIDE SEQUENCE</scope>
    <source>
        <strain evidence="4">CCMP1723</strain>
    </source>
</reference>
<dbReference type="CDD" id="cd12175">
    <property type="entry name" value="2-Hacid_dh_11"/>
    <property type="match status" value="1"/>
</dbReference>
<dbReference type="GO" id="GO:0051287">
    <property type="term" value="F:NAD binding"/>
    <property type="evidence" value="ECO:0007669"/>
    <property type="project" value="InterPro"/>
</dbReference>
<keyword evidence="1" id="KW-0560">Oxidoreductase</keyword>
<dbReference type="SUPFAM" id="SSF52283">
    <property type="entry name" value="Formate/glycerate dehydrogenase catalytic domain-like"/>
    <property type="match status" value="1"/>
</dbReference>
<dbReference type="InterPro" id="IPR006139">
    <property type="entry name" value="D-isomer_2_OHA_DH_cat_dom"/>
</dbReference>
<evidence type="ECO:0000259" key="3">
    <source>
        <dbReference type="Pfam" id="PF02826"/>
    </source>
</evidence>
<proteinExistence type="inferred from homology"/>
<dbReference type="Gene3D" id="3.40.50.720">
    <property type="entry name" value="NAD(P)-binding Rossmann-like Domain"/>
    <property type="match status" value="2"/>
</dbReference>
<dbReference type="InterPro" id="IPR006140">
    <property type="entry name" value="D-isomer_DH_NAD-bd"/>
</dbReference>
<evidence type="ECO:0000259" key="2">
    <source>
        <dbReference type="Pfam" id="PF00389"/>
    </source>
</evidence>
<dbReference type="Pfam" id="PF02826">
    <property type="entry name" value="2-Hacid_dh_C"/>
    <property type="match status" value="1"/>
</dbReference>
<dbReference type="PANTHER" id="PTHR42938">
    <property type="entry name" value="FORMATE DEHYDROGENASE 1"/>
    <property type="match status" value="1"/>
</dbReference>
<comment type="similarity">
    <text evidence="1">Belongs to the D-isomer specific 2-hydroxyacid dehydrogenase family.</text>
</comment>
<evidence type="ECO:0000256" key="1">
    <source>
        <dbReference type="RuleBase" id="RU003719"/>
    </source>
</evidence>
<dbReference type="GO" id="GO:0004617">
    <property type="term" value="F:phosphoglycerate dehydrogenase activity"/>
    <property type="evidence" value="ECO:0007669"/>
    <property type="project" value="TreeGrafter"/>
</dbReference>
<accession>A0A7S0ID21</accession>
<dbReference type="AlphaFoldDB" id="A0A7S0ID21"/>
<gene>
    <name evidence="4" type="ORF">MCOM1403_LOCUS5350</name>
</gene>
<feature type="domain" description="D-isomer specific 2-hydroxyacid dehydrogenase NAD-binding" evidence="3">
    <location>
        <begin position="136"/>
        <end position="313"/>
    </location>
</feature>
<dbReference type="Pfam" id="PF00389">
    <property type="entry name" value="2-Hacid_dh"/>
    <property type="match status" value="1"/>
</dbReference>